<dbReference type="Proteomes" id="UP000609346">
    <property type="component" value="Unassembled WGS sequence"/>
</dbReference>
<feature type="domain" description="N-acetyltransferase" evidence="2">
    <location>
        <begin position="4"/>
        <end position="148"/>
    </location>
</feature>
<dbReference type="PANTHER" id="PTHR13947:SF37">
    <property type="entry name" value="LD18367P"/>
    <property type="match status" value="1"/>
</dbReference>
<dbReference type="PROSITE" id="PS51186">
    <property type="entry name" value="GNAT"/>
    <property type="match status" value="1"/>
</dbReference>
<proteinExistence type="predicted"/>
<dbReference type="CDD" id="cd04301">
    <property type="entry name" value="NAT_SF"/>
    <property type="match status" value="1"/>
</dbReference>
<gene>
    <name evidence="3" type="ORF">H8B09_29905</name>
</gene>
<evidence type="ECO:0000313" key="4">
    <source>
        <dbReference type="Proteomes" id="UP000609346"/>
    </source>
</evidence>
<dbReference type="Pfam" id="PF00583">
    <property type="entry name" value="Acetyltransf_1"/>
    <property type="match status" value="1"/>
</dbReference>
<protein>
    <submittedName>
        <fullName evidence="3">GNAT family N-acetyltransferase</fullName>
    </submittedName>
</protein>
<reference evidence="3 4" key="1">
    <citation type="submission" date="2020-09" db="EMBL/GenBank/DDBJ databases">
        <title>Paenibacillus sp. strain PR3 16S rRNA gene Genome sequencing and assembly.</title>
        <authorList>
            <person name="Kim J."/>
        </authorList>
    </citation>
    <scope>NUCLEOTIDE SEQUENCE [LARGE SCALE GENOMIC DNA]</scope>
    <source>
        <strain evidence="3 4">PR3</strain>
    </source>
</reference>
<evidence type="ECO:0000313" key="3">
    <source>
        <dbReference type="EMBL" id="MBD3922960.1"/>
    </source>
</evidence>
<dbReference type="Gene3D" id="3.40.630.30">
    <property type="match status" value="1"/>
</dbReference>
<evidence type="ECO:0000259" key="2">
    <source>
        <dbReference type="PROSITE" id="PS51186"/>
    </source>
</evidence>
<dbReference type="InterPro" id="IPR050769">
    <property type="entry name" value="NAT_camello-type"/>
</dbReference>
<name>A0ABR8N504_9BACL</name>
<organism evidence="3 4">
    <name type="scientific">Paenibacillus terricola</name>
    <dbReference type="NCBI Taxonomy" id="2763503"/>
    <lineage>
        <taxon>Bacteria</taxon>
        <taxon>Bacillati</taxon>
        <taxon>Bacillota</taxon>
        <taxon>Bacilli</taxon>
        <taxon>Bacillales</taxon>
        <taxon>Paenibacillaceae</taxon>
        <taxon>Paenibacillus</taxon>
    </lineage>
</organism>
<comment type="caution">
    <text evidence="3">The sequence shown here is derived from an EMBL/GenBank/DDBJ whole genome shotgun (WGS) entry which is preliminary data.</text>
</comment>
<dbReference type="InterPro" id="IPR000182">
    <property type="entry name" value="GNAT_dom"/>
</dbReference>
<evidence type="ECO:0000256" key="1">
    <source>
        <dbReference type="ARBA" id="ARBA00022679"/>
    </source>
</evidence>
<accession>A0ABR8N504</accession>
<dbReference type="RefSeq" id="WP_191207249.1">
    <property type="nucleotide sequence ID" value="NZ_JACXZA010000014.1"/>
</dbReference>
<keyword evidence="4" id="KW-1185">Reference proteome</keyword>
<dbReference type="PANTHER" id="PTHR13947">
    <property type="entry name" value="GNAT FAMILY N-ACETYLTRANSFERASE"/>
    <property type="match status" value="1"/>
</dbReference>
<dbReference type="InterPro" id="IPR016181">
    <property type="entry name" value="Acyl_CoA_acyltransferase"/>
</dbReference>
<dbReference type="SUPFAM" id="SSF55729">
    <property type="entry name" value="Acyl-CoA N-acyltransferases (Nat)"/>
    <property type="match status" value="1"/>
</dbReference>
<dbReference type="EMBL" id="JACXZA010000014">
    <property type="protein sequence ID" value="MBD3922960.1"/>
    <property type="molecule type" value="Genomic_DNA"/>
</dbReference>
<sequence length="148" mass="16956">MMIMRVTSMNNYDLDILLAESKSQGYRFIQKLIDEYESGDNQFNKQGESLYVAIIDGTVVGVGGLNIDPYLGRVDIGRVRHLYVRQDYRCHKVGTNLLEAIIEGAKKHFYIITLYTDNPAADQLYTKNGFEKTDQIYKASHVMTLLHE</sequence>
<keyword evidence="1" id="KW-0808">Transferase</keyword>